<keyword evidence="1" id="KW-0175">Coiled coil</keyword>
<feature type="coiled-coil region" evidence="1">
    <location>
        <begin position="223"/>
        <end position="250"/>
    </location>
</feature>
<dbReference type="AlphaFoldDB" id="G2Y2T6"/>
<evidence type="ECO:0000256" key="2">
    <source>
        <dbReference type="SAM" id="MobiDB-lite"/>
    </source>
</evidence>
<evidence type="ECO:0000256" key="1">
    <source>
        <dbReference type="SAM" id="Coils"/>
    </source>
</evidence>
<feature type="region of interest" description="Disordered" evidence="2">
    <location>
        <begin position="345"/>
        <end position="365"/>
    </location>
</feature>
<dbReference type="Proteomes" id="UP000008177">
    <property type="component" value="Unplaced contigs"/>
</dbReference>
<sequence>MIQRCQLSSAANCFLNSCFVQDNNKSFGRDHPQAPYYAGRNWKSAMSAATELDEHRKMTIQEYQRVRVQIEDSINRIDLCHKKAEKVKLELKDKEPVQRGSTGALSARAHLQTPLVLNSTSDSFPIELPRLAENSHLSEHTDSLELPLHRKSKARSALHLRTQRTRIVATVTNERGAPRFSAEYYNKCMSHYEFPNPDSPGPNGRLFNALFLFLSDAMPAPLIEIQAKILNGTEKERKEAKNEIFEMNTRHQRELTKRKMIIRAQMSAMKAQGVAAHLLEFKTTDPFLKTVSQFEEIKERGGEDYLRIKHHLSAVPKYVAYEFRNERQIGTGLWNAIGPGNGVKRARPGSMWREHDPRGMHSSLRMASNASGDFQEEYVTKASSGPPTSIHPVDDLPVPLEEELDTEESESAYYDSDSDDPVYYDSDSDDSDSDDSDDDSEDYDSGGDELVHFLRKGHDLARDKGFEGSLDATLSCSPLKQSRQHQHGVLMKSGRVVSEWGL</sequence>
<dbReference type="OrthoDB" id="3543427at2759"/>
<dbReference type="HOGENOM" id="CLU_542895_0_0_1"/>
<protein>
    <submittedName>
        <fullName evidence="3">Uncharacterized protein</fullName>
    </submittedName>
</protein>
<proteinExistence type="predicted"/>
<evidence type="ECO:0000313" key="3">
    <source>
        <dbReference type="EMBL" id="CCD46976.1"/>
    </source>
</evidence>
<dbReference type="InParanoid" id="G2Y2T6"/>
<dbReference type="EMBL" id="FQ790285">
    <property type="protein sequence ID" value="CCD46976.1"/>
    <property type="molecule type" value="Genomic_DNA"/>
</dbReference>
<reference evidence="4" key="1">
    <citation type="journal article" date="2011" name="PLoS Genet.">
        <title>Genomic analysis of the necrotrophic fungal pathogens Sclerotinia sclerotiorum and Botrytis cinerea.</title>
        <authorList>
            <person name="Amselem J."/>
            <person name="Cuomo C.A."/>
            <person name="van Kan J.A."/>
            <person name="Viaud M."/>
            <person name="Benito E.P."/>
            <person name="Couloux A."/>
            <person name="Coutinho P.M."/>
            <person name="de Vries R.P."/>
            <person name="Dyer P.S."/>
            <person name="Fillinger S."/>
            <person name="Fournier E."/>
            <person name="Gout L."/>
            <person name="Hahn M."/>
            <person name="Kohn L."/>
            <person name="Lapalu N."/>
            <person name="Plummer K.M."/>
            <person name="Pradier J.M."/>
            <person name="Quevillon E."/>
            <person name="Sharon A."/>
            <person name="Simon A."/>
            <person name="ten Have A."/>
            <person name="Tudzynski B."/>
            <person name="Tudzynski P."/>
            <person name="Wincker P."/>
            <person name="Andrew M."/>
            <person name="Anthouard V."/>
            <person name="Beever R.E."/>
            <person name="Beffa R."/>
            <person name="Benoit I."/>
            <person name="Bouzid O."/>
            <person name="Brault B."/>
            <person name="Chen Z."/>
            <person name="Choquer M."/>
            <person name="Collemare J."/>
            <person name="Cotton P."/>
            <person name="Danchin E.G."/>
            <person name="Da Silva C."/>
            <person name="Gautier A."/>
            <person name="Giraud C."/>
            <person name="Giraud T."/>
            <person name="Gonzalez C."/>
            <person name="Grossetete S."/>
            <person name="Guldener U."/>
            <person name="Henrissat B."/>
            <person name="Howlett B.J."/>
            <person name="Kodira C."/>
            <person name="Kretschmer M."/>
            <person name="Lappartient A."/>
            <person name="Leroch M."/>
            <person name="Levis C."/>
            <person name="Mauceli E."/>
            <person name="Neuveglise C."/>
            <person name="Oeser B."/>
            <person name="Pearson M."/>
            <person name="Poulain J."/>
            <person name="Poussereau N."/>
            <person name="Quesneville H."/>
            <person name="Rascle C."/>
            <person name="Schumacher J."/>
            <person name="Segurens B."/>
            <person name="Sexton A."/>
            <person name="Silva E."/>
            <person name="Sirven C."/>
            <person name="Soanes D.M."/>
            <person name="Talbot N.J."/>
            <person name="Templeton M."/>
            <person name="Yandava C."/>
            <person name="Yarden O."/>
            <person name="Zeng Q."/>
            <person name="Rollins J.A."/>
            <person name="Lebrun M.H."/>
            <person name="Dickman M."/>
        </authorList>
    </citation>
    <scope>NUCLEOTIDE SEQUENCE [LARGE SCALE GENOMIC DNA]</scope>
    <source>
        <strain evidence="4">T4</strain>
    </source>
</reference>
<organism evidence="3 4">
    <name type="scientific">Botryotinia fuckeliana (strain T4)</name>
    <name type="common">Noble rot fungus</name>
    <name type="synonym">Botrytis cinerea</name>
    <dbReference type="NCBI Taxonomy" id="999810"/>
    <lineage>
        <taxon>Eukaryota</taxon>
        <taxon>Fungi</taxon>
        <taxon>Dikarya</taxon>
        <taxon>Ascomycota</taxon>
        <taxon>Pezizomycotina</taxon>
        <taxon>Leotiomycetes</taxon>
        <taxon>Helotiales</taxon>
        <taxon>Sclerotiniaceae</taxon>
        <taxon>Botrytis</taxon>
    </lineage>
</organism>
<name>G2Y2T6_BOTF4</name>
<feature type="compositionally biased region" description="Acidic residues" evidence="2">
    <location>
        <begin position="402"/>
        <end position="447"/>
    </location>
</feature>
<evidence type="ECO:0000313" key="4">
    <source>
        <dbReference type="Proteomes" id="UP000008177"/>
    </source>
</evidence>
<accession>G2Y2T6</accession>
<gene>
    <name evidence="3" type="ORF">BofuT4_P038780.1</name>
</gene>
<feature type="region of interest" description="Disordered" evidence="2">
    <location>
        <begin position="402"/>
        <end position="448"/>
    </location>
</feature>